<protein>
    <submittedName>
        <fullName evidence="1">Uncharacterized protein</fullName>
    </submittedName>
</protein>
<organism evidence="1 2">
    <name type="scientific">Pelistega indica</name>
    <dbReference type="NCBI Taxonomy" id="1414851"/>
    <lineage>
        <taxon>Bacteria</taxon>
        <taxon>Pseudomonadati</taxon>
        <taxon>Pseudomonadota</taxon>
        <taxon>Betaproteobacteria</taxon>
        <taxon>Burkholderiales</taxon>
        <taxon>Alcaligenaceae</taxon>
        <taxon>Pelistega</taxon>
    </lineage>
</organism>
<reference evidence="1 2" key="1">
    <citation type="submission" date="2013-11" db="EMBL/GenBank/DDBJ databases">
        <title>Genomic analysis of Pelistega sp. HM-7.</title>
        <authorList>
            <person name="Kumbhare S.V."/>
            <person name="Shetty S.A."/>
            <person name="Sharma O."/>
            <person name="Dhotre D.P."/>
        </authorList>
    </citation>
    <scope>NUCLEOTIDE SEQUENCE [LARGE SCALE GENOMIC DNA]</scope>
    <source>
        <strain evidence="1 2">HM-7</strain>
    </source>
</reference>
<evidence type="ECO:0000313" key="1">
    <source>
        <dbReference type="EMBL" id="ETD72792.1"/>
    </source>
</evidence>
<dbReference type="AlphaFoldDB" id="V8GAP9"/>
<dbReference type="EMBL" id="AYSV01000020">
    <property type="protein sequence ID" value="ETD72792.1"/>
    <property type="molecule type" value="Genomic_DNA"/>
</dbReference>
<proteinExistence type="predicted"/>
<dbReference type="OrthoDB" id="8611678at2"/>
<dbReference type="RefSeq" id="WP_023949481.1">
    <property type="nucleotide sequence ID" value="NZ_AYSV01000020.1"/>
</dbReference>
<evidence type="ECO:0000313" key="2">
    <source>
        <dbReference type="Proteomes" id="UP000018766"/>
    </source>
</evidence>
<gene>
    <name evidence="1" type="ORF">V757_02310</name>
</gene>
<dbReference type="Proteomes" id="UP000018766">
    <property type="component" value="Unassembled WGS sequence"/>
</dbReference>
<sequence>MSKHKHAELMMQYAQDAMETDKPWERWEVLDDITNTWRTLTCAPFWVYKTAYRRKIETIKIGNFEFPKPEGKYPEAGAKYYYPALNRDFLVEFDFWGWNTLDVTIAESGLLHLSEENARKHAEVLVAISQGKTSLEDEK</sequence>
<comment type="caution">
    <text evidence="1">The sequence shown here is derived from an EMBL/GenBank/DDBJ whole genome shotgun (WGS) entry which is preliminary data.</text>
</comment>
<keyword evidence="2" id="KW-1185">Reference proteome</keyword>
<name>V8GAP9_9BURK</name>
<accession>V8GAP9</accession>